<dbReference type="Proteomes" id="UP000247586">
    <property type="component" value="Chromosome"/>
</dbReference>
<proteinExistence type="predicted"/>
<organism evidence="1 2">
    <name type="scientific">Metallosphaera hakonensis JCM 8857 = DSM 7519</name>
    <dbReference type="NCBI Taxonomy" id="1293036"/>
    <lineage>
        <taxon>Archaea</taxon>
        <taxon>Thermoproteota</taxon>
        <taxon>Thermoprotei</taxon>
        <taxon>Sulfolobales</taxon>
        <taxon>Sulfolobaceae</taxon>
        <taxon>Metallosphaera</taxon>
    </lineage>
</organism>
<evidence type="ECO:0000313" key="1">
    <source>
        <dbReference type="EMBL" id="AWS00521.1"/>
    </source>
</evidence>
<name>A0A2U9IWQ1_9CREN</name>
<gene>
    <name evidence="1" type="ORF">DFR87_03465</name>
</gene>
<reference evidence="1 2" key="1">
    <citation type="submission" date="2018-05" db="EMBL/GenBank/DDBJ databases">
        <title>Complete Genome Sequences of Extremely Thermoacidophilic, Metal-Mobilizing Type-Strain Members of the Archaeal Family Sulfolobaceae: Acidianus brierleyi DSM-1651T, Acidianus sulfidivorans DSM-18786T, Metallosphaera hakonensis DSM-7519T, and Metallosphaera prunae DSM-10039T.</title>
        <authorList>
            <person name="Counts J.A."/>
            <person name="Kelly R.M."/>
        </authorList>
    </citation>
    <scope>NUCLEOTIDE SEQUENCE [LARGE SCALE GENOMIC DNA]</scope>
    <source>
        <strain evidence="1 2">HO1-1</strain>
    </source>
</reference>
<dbReference type="STRING" id="1293036.GCA_001315825_01705"/>
<dbReference type="AlphaFoldDB" id="A0A2U9IWQ1"/>
<reference evidence="2" key="2">
    <citation type="submission" date="2020-03" db="EMBL/GenBank/DDBJ databases">
        <title>Complete Genome Sequences of Extremely Thermoacidophilic, Metal-Mobilizing Type-Strain Members of the Archaeal Family Sulfolobaceae: Acidianus brierleyi DSM-1651T, Acidianus sulfidivorans DSM-18786T, Metallosphaera hakonensis DSM-7519T, and Metallosphaera prunae DSM-10039T.</title>
        <authorList>
            <person name="Counts J.A."/>
            <person name="Kelly R.M."/>
        </authorList>
    </citation>
    <scope>NUCLEOTIDE SEQUENCE [LARGE SCALE GENOMIC DNA]</scope>
    <source>
        <strain evidence="2">HO1-1</strain>
    </source>
</reference>
<evidence type="ECO:0000313" key="2">
    <source>
        <dbReference type="Proteomes" id="UP000247586"/>
    </source>
</evidence>
<protein>
    <submittedName>
        <fullName evidence="1">Uncharacterized protein</fullName>
    </submittedName>
</protein>
<reference evidence="2" key="3">
    <citation type="submission" date="2020-03" db="EMBL/GenBank/DDBJ databases">
        <title>Sequencing and Assembly of Multiple Reported Metal-Biooxidizing Members of the Extremely Thermoacidophilic Archaeal Family Sulfolobaceae.</title>
        <authorList>
            <person name="Counts J.A."/>
            <person name="Kelly R.M."/>
        </authorList>
    </citation>
    <scope>NUCLEOTIDE SEQUENCE [LARGE SCALE GENOMIC DNA]</scope>
    <source>
        <strain evidence="2">HO1-1</strain>
    </source>
</reference>
<keyword evidence="2" id="KW-1185">Reference proteome</keyword>
<sequence length="114" mass="12847">MIVTLVLLLTLPLITLSSLWLRYYRKIMIEALSFPGTTYTENSIHLMPSQSVNVQVKGKCVLVVSGVSSWITIRINGGPRQRVFKVRLLNVTGNLEIINESKVFQVSIIIRCES</sequence>
<dbReference type="KEGG" id="mhk:DFR87_03465"/>
<dbReference type="EMBL" id="CP029287">
    <property type="protein sequence ID" value="AWS00521.1"/>
    <property type="molecule type" value="Genomic_DNA"/>
</dbReference>
<dbReference type="OrthoDB" id="39559at2157"/>
<accession>A0A2U9IWQ1</accession>